<dbReference type="NCBIfam" id="NF033516">
    <property type="entry name" value="transpos_IS3"/>
    <property type="match status" value="1"/>
</dbReference>
<dbReference type="Pfam" id="PF00665">
    <property type="entry name" value="rve"/>
    <property type="match status" value="1"/>
</dbReference>
<dbReference type="InterPro" id="IPR012337">
    <property type="entry name" value="RNaseH-like_sf"/>
</dbReference>
<dbReference type="SUPFAM" id="SSF53098">
    <property type="entry name" value="Ribonuclease H-like"/>
    <property type="match status" value="1"/>
</dbReference>
<evidence type="ECO:0000313" key="4">
    <source>
        <dbReference type="Proteomes" id="UP001262889"/>
    </source>
</evidence>
<dbReference type="InterPro" id="IPR036397">
    <property type="entry name" value="RNaseH_sf"/>
</dbReference>
<reference evidence="3 4" key="1">
    <citation type="submission" date="2023-09" db="EMBL/GenBank/DDBJ databases">
        <authorList>
            <person name="Rey-Velasco X."/>
        </authorList>
    </citation>
    <scope>NUCLEOTIDE SEQUENCE [LARGE SCALE GENOMIC DNA]</scope>
    <source>
        <strain evidence="3 4">F363</strain>
    </source>
</reference>
<dbReference type="InterPro" id="IPR009057">
    <property type="entry name" value="Homeodomain-like_sf"/>
</dbReference>
<dbReference type="PROSITE" id="PS50994">
    <property type="entry name" value="INTEGRASE"/>
    <property type="match status" value="1"/>
</dbReference>
<dbReference type="PANTHER" id="PTHR46889:SF4">
    <property type="entry name" value="TRANSPOSASE INSO FOR INSERTION SEQUENCE ELEMENT IS911B-RELATED"/>
    <property type="match status" value="1"/>
</dbReference>
<dbReference type="InterPro" id="IPR002514">
    <property type="entry name" value="Transposase_8"/>
</dbReference>
<dbReference type="Pfam" id="PF13276">
    <property type="entry name" value="HTH_21"/>
    <property type="match status" value="1"/>
</dbReference>
<dbReference type="Pfam" id="PF13333">
    <property type="entry name" value="rve_2"/>
    <property type="match status" value="1"/>
</dbReference>
<dbReference type="InterPro" id="IPR048020">
    <property type="entry name" value="Transpos_IS3"/>
</dbReference>
<dbReference type="Gene3D" id="3.30.420.10">
    <property type="entry name" value="Ribonuclease H-like superfamily/Ribonuclease H"/>
    <property type="match status" value="1"/>
</dbReference>
<protein>
    <submittedName>
        <fullName evidence="3">IS3 family transposase</fullName>
    </submittedName>
</protein>
<keyword evidence="1" id="KW-0175">Coiled coil</keyword>
<dbReference type="Proteomes" id="UP001262889">
    <property type="component" value="Unassembled WGS sequence"/>
</dbReference>
<dbReference type="InterPro" id="IPR001584">
    <property type="entry name" value="Integrase_cat-core"/>
</dbReference>
<sequence length="401" mass="47543">MLVINLAIMRSKPKHYTLEFKQKAVELSYAKGNVAQVCEDLNILPAVLYRWRKEQKNYGKNSFPGRGNPKMTDEQKEIARLKKQLKEAELERDNLKKGDWHLLRERQEKYRFIKQHLMKFPVEKMCNVLEVSKSGYYHWLKSGPSKLWQENQQLSSLIRDIFEDSFHSYGSPRIKAELEAIGFKISKPRVARIMKANYLYAKRKRKFKATTDSNHKYPTAPNLLNQCFKVARTNQVWVSDITYIQTKQGWSYLTVIIDLFNRKVVGWALSDNLTTEDTIVKAWQMAVKSTTLNQPLILHSDRGIQYASHRFTKLLKKYKGLVRQSMSRKGNCWDNAVAESFFKSLKVEWVYWHKYKLRSQAELSIFQWIETWYNTRRRHSYLGNRTIKEFEIDMYNQKLAA</sequence>
<dbReference type="SUPFAM" id="SSF46689">
    <property type="entry name" value="Homeodomain-like"/>
    <property type="match status" value="1"/>
</dbReference>
<organism evidence="3 4">
    <name type="scientific">Autumnicola tepida</name>
    <dbReference type="NCBI Taxonomy" id="3075595"/>
    <lineage>
        <taxon>Bacteria</taxon>
        <taxon>Pseudomonadati</taxon>
        <taxon>Bacteroidota</taxon>
        <taxon>Flavobacteriia</taxon>
        <taxon>Flavobacteriales</taxon>
        <taxon>Flavobacteriaceae</taxon>
        <taxon>Autumnicola</taxon>
    </lineage>
</organism>
<keyword evidence="4" id="KW-1185">Reference proteome</keyword>
<dbReference type="Pfam" id="PF01527">
    <property type="entry name" value="HTH_Tnp_1"/>
    <property type="match status" value="1"/>
</dbReference>
<evidence type="ECO:0000259" key="2">
    <source>
        <dbReference type="PROSITE" id="PS50994"/>
    </source>
</evidence>
<dbReference type="RefSeq" id="WP_311534368.1">
    <property type="nucleotide sequence ID" value="NZ_JAVRHQ010000007.1"/>
</dbReference>
<feature type="coiled-coil region" evidence="1">
    <location>
        <begin position="71"/>
        <end position="98"/>
    </location>
</feature>
<dbReference type="PANTHER" id="PTHR46889">
    <property type="entry name" value="TRANSPOSASE INSF FOR INSERTION SEQUENCE IS3B-RELATED"/>
    <property type="match status" value="1"/>
</dbReference>
<dbReference type="InterPro" id="IPR025948">
    <property type="entry name" value="HTH-like_dom"/>
</dbReference>
<feature type="domain" description="Integrase catalytic" evidence="2">
    <location>
        <begin position="217"/>
        <end position="394"/>
    </location>
</feature>
<dbReference type="EMBL" id="JAVRHQ010000007">
    <property type="protein sequence ID" value="MDT0642738.1"/>
    <property type="molecule type" value="Genomic_DNA"/>
</dbReference>
<proteinExistence type="predicted"/>
<evidence type="ECO:0000256" key="1">
    <source>
        <dbReference type="SAM" id="Coils"/>
    </source>
</evidence>
<name>A0ABU3C8R4_9FLAO</name>
<comment type="caution">
    <text evidence="3">The sequence shown here is derived from an EMBL/GenBank/DDBJ whole genome shotgun (WGS) entry which is preliminary data.</text>
</comment>
<evidence type="ECO:0000313" key="3">
    <source>
        <dbReference type="EMBL" id="MDT0642738.1"/>
    </source>
</evidence>
<accession>A0ABU3C8R4</accession>
<dbReference type="Gene3D" id="1.10.10.60">
    <property type="entry name" value="Homeodomain-like"/>
    <property type="match status" value="1"/>
</dbReference>
<dbReference type="InterPro" id="IPR050900">
    <property type="entry name" value="Transposase_IS3/IS150/IS904"/>
</dbReference>
<gene>
    <name evidence="3" type="ORF">RM553_07820</name>
</gene>